<protein>
    <recommendedName>
        <fullName evidence="1">PAS domain-containing protein</fullName>
    </recommendedName>
</protein>
<comment type="caution">
    <text evidence="2">The sequence shown here is derived from an EMBL/GenBank/DDBJ whole genome shotgun (WGS) entry which is preliminary data.</text>
</comment>
<dbReference type="Gene3D" id="3.30.450.20">
    <property type="entry name" value="PAS domain"/>
    <property type="match status" value="1"/>
</dbReference>
<feature type="domain" description="PAS" evidence="1">
    <location>
        <begin position="13"/>
        <end position="52"/>
    </location>
</feature>
<evidence type="ECO:0000259" key="1">
    <source>
        <dbReference type="Pfam" id="PF13188"/>
    </source>
</evidence>
<dbReference type="AlphaFoldDB" id="X1B768"/>
<organism evidence="2">
    <name type="scientific">marine sediment metagenome</name>
    <dbReference type="NCBI Taxonomy" id="412755"/>
    <lineage>
        <taxon>unclassified sequences</taxon>
        <taxon>metagenomes</taxon>
        <taxon>ecological metagenomes</taxon>
    </lineage>
</organism>
<dbReference type="InterPro" id="IPR000014">
    <property type="entry name" value="PAS"/>
</dbReference>
<dbReference type="EMBL" id="BART01013686">
    <property type="protein sequence ID" value="GAG79953.1"/>
    <property type="molecule type" value="Genomic_DNA"/>
</dbReference>
<dbReference type="SUPFAM" id="SSF55785">
    <property type="entry name" value="PYP-like sensor domain (PAS domain)"/>
    <property type="match status" value="1"/>
</dbReference>
<dbReference type="NCBIfam" id="TIGR00229">
    <property type="entry name" value="sensory_box"/>
    <property type="match status" value="1"/>
</dbReference>
<reference evidence="2" key="1">
    <citation type="journal article" date="2014" name="Front. Microbiol.">
        <title>High frequency of phylogenetically diverse reductive dehalogenase-homologous genes in deep subseafloor sedimentary metagenomes.</title>
        <authorList>
            <person name="Kawai M."/>
            <person name="Futagami T."/>
            <person name="Toyoda A."/>
            <person name="Takaki Y."/>
            <person name="Nishi S."/>
            <person name="Hori S."/>
            <person name="Arai W."/>
            <person name="Tsubouchi T."/>
            <person name="Morono Y."/>
            <person name="Uchiyama I."/>
            <person name="Ito T."/>
            <person name="Fujiyama A."/>
            <person name="Inagaki F."/>
            <person name="Takami H."/>
        </authorList>
    </citation>
    <scope>NUCLEOTIDE SEQUENCE</scope>
    <source>
        <strain evidence="2">Expedition CK06-06</strain>
    </source>
</reference>
<feature type="non-terminal residue" evidence="2">
    <location>
        <position position="1"/>
    </location>
</feature>
<accession>X1B768</accession>
<dbReference type="InterPro" id="IPR035965">
    <property type="entry name" value="PAS-like_dom_sf"/>
</dbReference>
<sequence>KRRAEEKLKESEEKFSKAFHSSPNLMAITRMEDGYYVDVNETYIQTLGYNREELFMLCIG</sequence>
<dbReference type="Pfam" id="PF13188">
    <property type="entry name" value="PAS_8"/>
    <property type="match status" value="1"/>
</dbReference>
<name>X1B768_9ZZZZ</name>
<proteinExistence type="predicted"/>
<gene>
    <name evidence="2" type="ORF">S01H4_27832</name>
</gene>
<evidence type="ECO:0000313" key="2">
    <source>
        <dbReference type="EMBL" id="GAG79953.1"/>
    </source>
</evidence>